<proteinExistence type="predicted"/>
<dbReference type="CDD" id="cd00200">
    <property type="entry name" value="WD40"/>
    <property type="match status" value="1"/>
</dbReference>
<dbReference type="InterPro" id="IPR019775">
    <property type="entry name" value="WD40_repeat_CS"/>
</dbReference>
<dbReference type="PROSITE" id="PS50082">
    <property type="entry name" value="WD_REPEATS_2"/>
    <property type="match status" value="3"/>
</dbReference>
<evidence type="ECO:0000256" key="3">
    <source>
        <dbReference type="PROSITE-ProRule" id="PRU00221"/>
    </source>
</evidence>
<evidence type="ECO:0000256" key="5">
    <source>
        <dbReference type="SAM" id="MobiDB-lite"/>
    </source>
</evidence>
<feature type="repeat" description="WD" evidence="3">
    <location>
        <begin position="409"/>
        <end position="450"/>
    </location>
</feature>
<feature type="compositionally biased region" description="Basic and acidic residues" evidence="5">
    <location>
        <begin position="292"/>
        <end position="301"/>
    </location>
</feature>
<dbReference type="GeneID" id="110129713"/>
<keyword evidence="6" id="KW-1185">Reference proteome</keyword>
<dbReference type="SUPFAM" id="SSF50978">
    <property type="entry name" value="WD40 repeat-like"/>
    <property type="match status" value="1"/>
</dbReference>
<reference evidence="7" key="2">
    <citation type="submission" date="2025-08" db="UniProtKB">
        <authorList>
            <consortium name="RefSeq"/>
        </authorList>
    </citation>
    <scope>IDENTIFICATION</scope>
    <source>
        <tissue evidence="7">Tongue muscle</tissue>
    </source>
</reference>
<evidence type="ECO:0000313" key="6">
    <source>
        <dbReference type="Proteomes" id="UP001652640"/>
    </source>
</evidence>
<feature type="repeat" description="WD" evidence="3">
    <location>
        <begin position="534"/>
        <end position="566"/>
    </location>
</feature>
<dbReference type="Pfam" id="PF00400">
    <property type="entry name" value="WD40"/>
    <property type="match status" value="4"/>
</dbReference>
<dbReference type="InterPro" id="IPR015943">
    <property type="entry name" value="WD40/YVTN_repeat-like_dom_sf"/>
</dbReference>
<evidence type="ECO:0000313" key="7">
    <source>
        <dbReference type="RefSeq" id="XP_070314713.1"/>
    </source>
</evidence>
<feature type="coiled-coil region" evidence="4">
    <location>
        <begin position="154"/>
        <end position="188"/>
    </location>
</feature>
<sequence length="566" mass="63643">MAAQQGTPSSALRVLEEALGTGLSAAGDTAEAVAAEGAYYLEQVTITEASEDDYEYEEIPDDNYSIPEGEEDLAKAVQMVQEQATDTQILEQKTVFSPKHTVPEAIEDFLCNFLIKMGMTRTLDCFQSEWYELIQKGVTELRDGGIVPDVYTQNMLLENENKILKKDLKHYKQAADKAREDLLKTQKERDFHRMHHKRIVQEKNKLINDLKRLKLHYASYEPAIRVLHEKHHALLKQKMLTSLERDRAIGQISGLKETLKHMEIRHSYHAPEFRVVPTYEKENAPEGPTQKGLREAREQSKCKAKTKVNTKDSEFPTHMQPNPNLGLGKENLCPAKFDYKLNNIFRLHELPVSCIIMHPHKDLLVSCGEDRVWKMVGLPKGNVLLTGLGHTDWLSNCCFHPSERCRYTLYGHTDSVNSIEFFPYSNTLLTGSADKSLSIWDARTGKCEQSLYGHMHSINDATFTPRGHIIASCDACGVTKLWDFRKLLPMVSIDVGPSPGNEVTFDSSGRVLAQASGNGVIHLLDLKSGQIHKLLGHESEAHTVIFSPDGETLFSGGSDGTVRTWS</sequence>
<dbReference type="PROSITE" id="PS50294">
    <property type="entry name" value="WD_REPEATS_REGION"/>
    <property type="match status" value="2"/>
</dbReference>
<keyword evidence="1 3" id="KW-0853">WD repeat</keyword>
<dbReference type="InterPro" id="IPR050995">
    <property type="entry name" value="WD-F-box_domain-protein"/>
</dbReference>
<dbReference type="Proteomes" id="UP001652640">
    <property type="component" value="Chromosome 30"/>
</dbReference>
<dbReference type="PANTHER" id="PTHR14604">
    <property type="entry name" value="WD40 REPEAT PF20"/>
    <property type="match status" value="1"/>
</dbReference>
<keyword evidence="2" id="KW-0677">Repeat</keyword>
<dbReference type="RefSeq" id="XP_070314713.1">
    <property type="nucleotide sequence ID" value="XM_070458612.1"/>
</dbReference>
<name>A0ABM4HGL2_ODOVR</name>
<dbReference type="InterPro" id="IPR001680">
    <property type="entry name" value="WD40_rpt"/>
</dbReference>
<accession>A0ABM4HGL2</accession>
<organism evidence="6 7">
    <name type="scientific">Odocoileus virginianus</name>
    <name type="common">White-tailed deer</name>
    <dbReference type="NCBI Taxonomy" id="9874"/>
    <lineage>
        <taxon>Eukaryota</taxon>
        <taxon>Metazoa</taxon>
        <taxon>Chordata</taxon>
        <taxon>Craniata</taxon>
        <taxon>Vertebrata</taxon>
        <taxon>Euteleostomi</taxon>
        <taxon>Mammalia</taxon>
        <taxon>Eutheria</taxon>
        <taxon>Laurasiatheria</taxon>
        <taxon>Artiodactyla</taxon>
        <taxon>Ruminantia</taxon>
        <taxon>Pecora</taxon>
        <taxon>Cervidae</taxon>
        <taxon>Odocoileinae</taxon>
        <taxon>Odocoileus</taxon>
    </lineage>
</organism>
<dbReference type="PANTHER" id="PTHR14604:SF3">
    <property type="entry name" value="SPERM-ASSOCIATED ANTIGEN 16 PROTEIN"/>
    <property type="match status" value="1"/>
</dbReference>
<reference evidence="6" key="1">
    <citation type="journal article" date="2022" name="J. Hered.">
        <title>A De Novo Chromosome-Level Genome Assembly of the White-Tailed Deer, Odocoileus Virginianus.</title>
        <authorList>
            <person name="London E.W."/>
            <person name="Roca A.L."/>
            <person name="Novakofski J.E."/>
            <person name="Mateus-Pinilla N.E."/>
        </authorList>
    </citation>
    <scope>NUCLEOTIDE SEQUENCE [LARGE SCALE GENOMIC DNA]</scope>
</reference>
<dbReference type="PROSITE" id="PS00678">
    <property type="entry name" value="WD_REPEATS_1"/>
    <property type="match status" value="1"/>
</dbReference>
<dbReference type="InterPro" id="IPR036322">
    <property type="entry name" value="WD40_repeat_dom_sf"/>
</dbReference>
<protein>
    <submittedName>
        <fullName evidence="7">Sperm-associated antigen 16 protein isoform X2</fullName>
    </submittedName>
</protein>
<evidence type="ECO:0000256" key="2">
    <source>
        <dbReference type="ARBA" id="ARBA00022737"/>
    </source>
</evidence>
<dbReference type="SMART" id="SM00320">
    <property type="entry name" value="WD40"/>
    <property type="match status" value="5"/>
</dbReference>
<dbReference type="Gene3D" id="2.130.10.10">
    <property type="entry name" value="YVTN repeat-like/Quinoprotein amine dehydrogenase"/>
    <property type="match status" value="2"/>
</dbReference>
<feature type="region of interest" description="Disordered" evidence="5">
    <location>
        <begin position="282"/>
        <end position="323"/>
    </location>
</feature>
<gene>
    <name evidence="7" type="primary">SPAG16</name>
</gene>
<evidence type="ECO:0000256" key="4">
    <source>
        <dbReference type="SAM" id="Coils"/>
    </source>
</evidence>
<keyword evidence="4" id="KW-0175">Coiled coil</keyword>
<evidence type="ECO:0000256" key="1">
    <source>
        <dbReference type="ARBA" id="ARBA00022574"/>
    </source>
</evidence>
<feature type="repeat" description="WD" evidence="3">
    <location>
        <begin position="451"/>
        <end position="485"/>
    </location>
</feature>